<dbReference type="SUPFAM" id="SSF57716">
    <property type="entry name" value="Glucocorticoid receptor-like (DNA-binding domain)"/>
    <property type="match status" value="1"/>
</dbReference>
<dbReference type="InterPro" id="IPR048487">
    <property type="entry name" value="DksA-like_N"/>
</dbReference>
<evidence type="ECO:0000313" key="8">
    <source>
        <dbReference type="Proteomes" id="UP001595547"/>
    </source>
</evidence>
<keyword evidence="3" id="KW-0862">Zinc</keyword>
<keyword evidence="8" id="KW-1185">Reference proteome</keyword>
<evidence type="ECO:0000256" key="3">
    <source>
        <dbReference type="ARBA" id="ARBA00022833"/>
    </source>
</evidence>
<dbReference type="EMBL" id="JBHRTO010000001">
    <property type="protein sequence ID" value="MFC3179860.1"/>
    <property type="molecule type" value="Genomic_DNA"/>
</dbReference>
<keyword evidence="2" id="KW-0863">Zinc-finger</keyword>
<comment type="caution">
    <text evidence="7">The sequence shown here is derived from an EMBL/GenBank/DDBJ whole genome shotgun (WGS) entry which is preliminary data.</text>
</comment>
<evidence type="ECO:0000256" key="2">
    <source>
        <dbReference type="ARBA" id="ARBA00022771"/>
    </source>
</evidence>
<evidence type="ECO:0000256" key="1">
    <source>
        <dbReference type="ARBA" id="ARBA00022723"/>
    </source>
</evidence>
<evidence type="ECO:0000259" key="6">
    <source>
        <dbReference type="Pfam" id="PF21173"/>
    </source>
</evidence>
<dbReference type="SUPFAM" id="SSF109635">
    <property type="entry name" value="DnaK suppressor protein DksA, alpha-hairpin domain"/>
    <property type="match status" value="1"/>
</dbReference>
<keyword evidence="1" id="KW-0479">Metal-binding</keyword>
<sequence>MFDTGQKALLQRRLQSLTQRLSGISTELDGAHSQDWEELATEREGDEVLEGIGNAGLAEIRRIEAALARIEAGSYGVCVRCGDSIAADRLEVLPDTPFCSTCAAEEVTR</sequence>
<evidence type="ECO:0000313" key="7">
    <source>
        <dbReference type="EMBL" id="MFC3179860.1"/>
    </source>
</evidence>
<feature type="domain" description="DnaK suppressor protein-like N-terminal" evidence="6">
    <location>
        <begin position="7"/>
        <end position="70"/>
    </location>
</feature>
<name>A0ABV7IUD2_9RHOB</name>
<dbReference type="Pfam" id="PF01258">
    <property type="entry name" value="zf-dskA_traR"/>
    <property type="match status" value="1"/>
</dbReference>
<reference evidence="8" key="1">
    <citation type="journal article" date="2019" name="Int. J. Syst. Evol. Microbiol.">
        <title>The Global Catalogue of Microorganisms (GCM) 10K type strain sequencing project: providing services to taxonomists for standard genome sequencing and annotation.</title>
        <authorList>
            <consortium name="The Broad Institute Genomics Platform"/>
            <consortium name="The Broad Institute Genome Sequencing Center for Infectious Disease"/>
            <person name="Wu L."/>
            <person name="Ma J."/>
        </authorList>
    </citation>
    <scope>NUCLEOTIDE SEQUENCE [LARGE SCALE GENOMIC DNA]</scope>
    <source>
        <strain evidence="8">KCTC 52039</strain>
    </source>
</reference>
<dbReference type="Proteomes" id="UP001595547">
    <property type="component" value="Unassembled WGS sequence"/>
</dbReference>
<dbReference type="Pfam" id="PF21173">
    <property type="entry name" value="DksA-like_N"/>
    <property type="match status" value="1"/>
</dbReference>
<accession>A0ABV7IUD2</accession>
<dbReference type="PANTHER" id="PTHR33823">
    <property type="entry name" value="RNA POLYMERASE-BINDING TRANSCRIPTION FACTOR DKSA-RELATED"/>
    <property type="match status" value="1"/>
</dbReference>
<evidence type="ECO:0000256" key="4">
    <source>
        <dbReference type="PROSITE-ProRule" id="PRU00510"/>
    </source>
</evidence>
<organism evidence="7 8">
    <name type="scientific">Cypionkella sinensis</name>
    <dbReference type="NCBI Taxonomy" id="1756043"/>
    <lineage>
        <taxon>Bacteria</taxon>
        <taxon>Pseudomonadati</taxon>
        <taxon>Pseudomonadota</taxon>
        <taxon>Alphaproteobacteria</taxon>
        <taxon>Rhodobacterales</taxon>
        <taxon>Paracoccaceae</taxon>
        <taxon>Cypionkella</taxon>
    </lineage>
</organism>
<dbReference type="InterPro" id="IPR037187">
    <property type="entry name" value="DnaK_N"/>
</dbReference>
<protein>
    <submittedName>
        <fullName evidence="7">TraR/DksA family transcriptional regulator</fullName>
    </submittedName>
</protein>
<dbReference type="RefSeq" id="WP_380071483.1">
    <property type="nucleotide sequence ID" value="NZ_JBHRTO010000001.1"/>
</dbReference>
<dbReference type="PROSITE" id="PS51128">
    <property type="entry name" value="ZF_DKSA_2"/>
    <property type="match status" value="1"/>
</dbReference>
<dbReference type="PANTHER" id="PTHR33823:SF4">
    <property type="entry name" value="GENERAL STRESS PROTEIN 16O"/>
    <property type="match status" value="1"/>
</dbReference>
<gene>
    <name evidence="7" type="ORF">ACFOGH_02565</name>
</gene>
<feature type="domain" description="Zinc finger DksA/TraR C4-type" evidence="5">
    <location>
        <begin position="73"/>
        <end position="105"/>
    </location>
</feature>
<evidence type="ECO:0000259" key="5">
    <source>
        <dbReference type="Pfam" id="PF01258"/>
    </source>
</evidence>
<proteinExistence type="predicted"/>
<dbReference type="Gene3D" id="1.20.120.910">
    <property type="entry name" value="DksA, coiled-coil domain"/>
    <property type="match status" value="1"/>
</dbReference>
<dbReference type="InterPro" id="IPR000962">
    <property type="entry name" value="Znf_DskA_TraR"/>
</dbReference>
<feature type="zinc finger region" description="dksA C4-type" evidence="4">
    <location>
        <begin position="78"/>
        <end position="102"/>
    </location>
</feature>